<dbReference type="RefSeq" id="XP_025356732.1">
    <property type="nucleotide sequence ID" value="XM_025497488.1"/>
</dbReference>
<dbReference type="InterPro" id="IPR002818">
    <property type="entry name" value="DJ-1/PfpI"/>
</dbReference>
<proteinExistence type="predicted"/>
<accession>A0A316VFX2</accession>
<dbReference type="GO" id="GO:0005739">
    <property type="term" value="C:mitochondrion"/>
    <property type="evidence" value="ECO:0007669"/>
    <property type="project" value="TreeGrafter"/>
</dbReference>
<dbReference type="GeneID" id="37019269"/>
<protein>
    <recommendedName>
        <fullName evidence="1">D-lactate dehydratase</fullName>
        <ecNumber evidence="1">4.2.1.130</ecNumber>
    </recommendedName>
</protein>
<organism evidence="4 5">
    <name type="scientific">Meira miltonrushii</name>
    <dbReference type="NCBI Taxonomy" id="1280837"/>
    <lineage>
        <taxon>Eukaryota</taxon>
        <taxon>Fungi</taxon>
        <taxon>Dikarya</taxon>
        <taxon>Basidiomycota</taxon>
        <taxon>Ustilaginomycotina</taxon>
        <taxon>Exobasidiomycetes</taxon>
        <taxon>Exobasidiales</taxon>
        <taxon>Brachybasidiaceae</taxon>
        <taxon>Meira</taxon>
    </lineage>
</organism>
<keyword evidence="4" id="KW-0808">Transferase</keyword>
<dbReference type="STRING" id="1280837.A0A316VFX2"/>
<dbReference type="EC" id="4.2.1.130" evidence="1"/>
<evidence type="ECO:0000313" key="5">
    <source>
        <dbReference type="Proteomes" id="UP000245771"/>
    </source>
</evidence>
<dbReference type="PANTHER" id="PTHR48094">
    <property type="entry name" value="PROTEIN/NUCLEIC ACID DEGLYCASE DJ-1-RELATED"/>
    <property type="match status" value="1"/>
</dbReference>
<dbReference type="Gene3D" id="3.40.50.880">
    <property type="match status" value="1"/>
</dbReference>
<dbReference type="GO" id="GO:0016740">
    <property type="term" value="F:transferase activity"/>
    <property type="evidence" value="ECO:0007669"/>
    <property type="project" value="UniProtKB-KW"/>
</dbReference>
<dbReference type="InterPro" id="IPR050325">
    <property type="entry name" value="Prot/Nucl_acid_deglycase"/>
</dbReference>
<feature type="domain" description="DJ-1/PfpI" evidence="3">
    <location>
        <begin position="3"/>
        <end position="181"/>
    </location>
</feature>
<name>A0A316VFX2_9BASI</name>
<dbReference type="Pfam" id="PF01965">
    <property type="entry name" value="DJ-1_PfpI"/>
    <property type="match status" value="1"/>
</dbReference>
<dbReference type="OrthoDB" id="543156at2759"/>
<dbReference type="InterPro" id="IPR029062">
    <property type="entry name" value="Class_I_gatase-like"/>
</dbReference>
<dbReference type="GO" id="GO:0005634">
    <property type="term" value="C:nucleus"/>
    <property type="evidence" value="ECO:0007669"/>
    <property type="project" value="TreeGrafter"/>
</dbReference>
<dbReference type="AlphaFoldDB" id="A0A316VFX2"/>
<gene>
    <name evidence="4" type="ORF">FA14DRAFT_151882</name>
</gene>
<dbReference type="EMBL" id="KZ819602">
    <property type="protein sequence ID" value="PWN36430.1"/>
    <property type="molecule type" value="Genomic_DNA"/>
</dbReference>
<evidence type="ECO:0000256" key="2">
    <source>
        <dbReference type="ARBA" id="ARBA00048082"/>
    </source>
</evidence>
<dbReference type="CDD" id="cd03135">
    <property type="entry name" value="GATase1_DJ-1"/>
    <property type="match status" value="1"/>
</dbReference>
<evidence type="ECO:0000259" key="3">
    <source>
        <dbReference type="Pfam" id="PF01965"/>
    </source>
</evidence>
<keyword evidence="4" id="KW-0315">Glutamine amidotransferase</keyword>
<dbReference type="GO" id="GO:1903189">
    <property type="term" value="P:glyoxal metabolic process"/>
    <property type="evidence" value="ECO:0007669"/>
    <property type="project" value="TreeGrafter"/>
</dbReference>
<dbReference type="InParanoid" id="A0A316VFX2"/>
<dbReference type="SUPFAM" id="SSF52317">
    <property type="entry name" value="Class I glutamine amidotransferase-like"/>
    <property type="match status" value="1"/>
</dbReference>
<comment type="catalytic activity">
    <reaction evidence="2">
        <text>methylglyoxal + H2O = (R)-lactate + H(+)</text>
        <dbReference type="Rhea" id="RHEA:27754"/>
        <dbReference type="ChEBI" id="CHEBI:15377"/>
        <dbReference type="ChEBI" id="CHEBI:15378"/>
        <dbReference type="ChEBI" id="CHEBI:16004"/>
        <dbReference type="ChEBI" id="CHEBI:17158"/>
        <dbReference type="EC" id="4.2.1.130"/>
    </reaction>
</comment>
<evidence type="ECO:0000313" key="4">
    <source>
        <dbReference type="EMBL" id="PWN36430.1"/>
    </source>
</evidence>
<dbReference type="GO" id="GO:0019172">
    <property type="term" value="F:glyoxalase III activity"/>
    <property type="evidence" value="ECO:0007669"/>
    <property type="project" value="UniProtKB-EC"/>
</dbReference>
<keyword evidence="5" id="KW-1185">Reference proteome</keyword>
<dbReference type="Proteomes" id="UP000245771">
    <property type="component" value="Unassembled WGS sequence"/>
</dbReference>
<evidence type="ECO:0000256" key="1">
    <source>
        <dbReference type="ARBA" id="ARBA00013134"/>
    </source>
</evidence>
<sequence>MTKKVLQFLADGNEEVGTLISANVLSRGGYEVTVAAVGLNDSRWAVGSKGQKTVPTTTIEMLAETAHSFDIILVPGGVVASRYLASRQDVLEIVRRHYDAGKLSTFLCAGPYVAKAAGIHIGKKLTSNPFVEADFVKDYNYQQDRVVVDGNMVTSLQALPFVYLYSRGPGTAFEFSFAILELDYGKGSEKIEKMKPGMVLPPSI</sequence>
<dbReference type="PANTHER" id="PTHR48094:SF12">
    <property type="entry name" value="PARKINSON DISEASE PROTEIN 7 HOMOLOG"/>
    <property type="match status" value="1"/>
</dbReference>
<reference evidence="4 5" key="1">
    <citation type="journal article" date="2018" name="Mol. Biol. Evol.">
        <title>Broad Genomic Sampling Reveals a Smut Pathogenic Ancestry of the Fungal Clade Ustilaginomycotina.</title>
        <authorList>
            <person name="Kijpornyongpan T."/>
            <person name="Mondo S.J."/>
            <person name="Barry K."/>
            <person name="Sandor L."/>
            <person name="Lee J."/>
            <person name="Lipzen A."/>
            <person name="Pangilinan J."/>
            <person name="LaButti K."/>
            <person name="Hainaut M."/>
            <person name="Henrissat B."/>
            <person name="Grigoriev I.V."/>
            <person name="Spatafora J.W."/>
            <person name="Aime M.C."/>
        </authorList>
    </citation>
    <scope>NUCLEOTIDE SEQUENCE [LARGE SCALE GENOMIC DNA]</scope>
    <source>
        <strain evidence="4 5">MCA 3882</strain>
    </source>
</reference>
<dbReference type="GO" id="GO:0006979">
    <property type="term" value="P:response to oxidative stress"/>
    <property type="evidence" value="ECO:0007669"/>
    <property type="project" value="TreeGrafter"/>
</dbReference>